<accession>A0A3A8KLE0</accession>
<dbReference type="InterPro" id="IPR036514">
    <property type="entry name" value="SGNH_hydro_sf"/>
</dbReference>
<evidence type="ECO:0000259" key="1">
    <source>
        <dbReference type="Pfam" id="PF13472"/>
    </source>
</evidence>
<dbReference type="AlphaFoldDB" id="A0A3A8KLE0"/>
<evidence type="ECO:0000313" key="2">
    <source>
        <dbReference type="EMBL" id="RKH07949.1"/>
    </source>
</evidence>
<dbReference type="EMBL" id="RAWE01000001">
    <property type="protein sequence ID" value="RKH07949.1"/>
    <property type="molecule type" value="Genomic_DNA"/>
</dbReference>
<dbReference type="InterPro" id="IPR051532">
    <property type="entry name" value="Ester_Hydrolysis_Enzymes"/>
</dbReference>
<sequence>MEWSTEQRRWLVKVLQPERTVSSLPGGGKVSAETCAALLGLEPETYRAELAQSQKGAREAAQGLLAEPEFSRMLEELPLRKRARIVTFGDSHTADPQSWAVILQELVAAQRPHDEVSVAINAVGGETTTHGLVRMGNALIQEPDWIIFFIGVNDARTQGPNAGKTLVDARETARNLEELRSRAARGTQARRLWITPPPVLEDRASKHWGLSRFGVHFRNEDVRRVAEAIRALEEPTVDLFSAFGASPPPELFTEDGLHLSLAGQRMVVLELMRTWSRVQ</sequence>
<keyword evidence="2" id="KW-0378">Hydrolase</keyword>
<protein>
    <submittedName>
        <fullName evidence="2">SGNH/GDSL hydrolase family protein</fullName>
    </submittedName>
</protein>
<dbReference type="RefSeq" id="WP_120600537.1">
    <property type="nucleotide sequence ID" value="NZ_RAWE01000001.1"/>
</dbReference>
<dbReference type="Gene3D" id="3.40.50.1110">
    <property type="entry name" value="SGNH hydrolase"/>
    <property type="match status" value="1"/>
</dbReference>
<dbReference type="GO" id="GO:0016788">
    <property type="term" value="F:hydrolase activity, acting on ester bonds"/>
    <property type="evidence" value="ECO:0007669"/>
    <property type="project" value="UniProtKB-ARBA"/>
</dbReference>
<dbReference type="Pfam" id="PF13472">
    <property type="entry name" value="Lipase_GDSL_2"/>
    <property type="match status" value="1"/>
</dbReference>
<reference evidence="3" key="1">
    <citation type="submission" date="2018-09" db="EMBL/GenBank/DDBJ databases">
        <authorList>
            <person name="Livingstone P.G."/>
            <person name="Whitworth D.E."/>
        </authorList>
    </citation>
    <scope>NUCLEOTIDE SEQUENCE [LARGE SCALE GENOMIC DNA]</scope>
    <source>
        <strain evidence="3">CA043D</strain>
    </source>
</reference>
<organism evidence="2 3">
    <name type="scientific">Corallococcus carmarthensis</name>
    <dbReference type="NCBI Taxonomy" id="2316728"/>
    <lineage>
        <taxon>Bacteria</taxon>
        <taxon>Pseudomonadati</taxon>
        <taxon>Myxococcota</taxon>
        <taxon>Myxococcia</taxon>
        <taxon>Myxococcales</taxon>
        <taxon>Cystobacterineae</taxon>
        <taxon>Myxococcaceae</taxon>
        <taxon>Corallococcus</taxon>
    </lineage>
</organism>
<dbReference type="InterPro" id="IPR013830">
    <property type="entry name" value="SGNH_hydro"/>
</dbReference>
<proteinExistence type="predicted"/>
<dbReference type="CDD" id="cd00229">
    <property type="entry name" value="SGNH_hydrolase"/>
    <property type="match status" value="1"/>
</dbReference>
<gene>
    <name evidence="2" type="ORF">D7X32_00570</name>
</gene>
<comment type="caution">
    <text evidence="2">The sequence shown here is derived from an EMBL/GenBank/DDBJ whole genome shotgun (WGS) entry which is preliminary data.</text>
</comment>
<dbReference type="Proteomes" id="UP000268313">
    <property type="component" value="Unassembled WGS sequence"/>
</dbReference>
<evidence type="ECO:0000313" key="3">
    <source>
        <dbReference type="Proteomes" id="UP000268313"/>
    </source>
</evidence>
<dbReference type="PANTHER" id="PTHR30383">
    <property type="entry name" value="THIOESTERASE 1/PROTEASE 1/LYSOPHOSPHOLIPASE L1"/>
    <property type="match status" value="1"/>
</dbReference>
<name>A0A3A8KLE0_9BACT</name>
<dbReference type="SUPFAM" id="SSF52266">
    <property type="entry name" value="SGNH hydrolase"/>
    <property type="match status" value="1"/>
</dbReference>
<keyword evidence="3" id="KW-1185">Reference proteome</keyword>
<dbReference type="OrthoDB" id="9794725at2"/>
<feature type="domain" description="SGNH hydrolase-type esterase" evidence="1">
    <location>
        <begin position="88"/>
        <end position="265"/>
    </location>
</feature>